<dbReference type="RefSeq" id="WP_378262566.1">
    <property type="nucleotide sequence ID" value="NZ_JBHSIT010000012.1"/>
</dbReference>
<reference evidence="3" key="1">
    <citation type="journal article" date="2019" name="Int. J. Syst. Evol. Microbiol.">
        <title>The Global Catalogue of Microorganisms (GCM) 10K type strain sequencing project: providing services to taxonomists for standard genome sequencing and annotation.</title>
        <authorList>
            <consortium name="The Broad Institute Genomics Platform"/>
            <consortium name="The Broad Institute Genome Sequencing Center for Infectious Disease"/>
            <person name="Wu L."/>
            <person name="Ma J."/>
        </authorList>
    </citation>
    <scope>NUCLEOTIDE SEQUENCE [LARGE SCALE GENOMIC DNA]</scope>
    <source>
        <strain evidence="3">KLKA75</strain>
    </source>
</reference>
<organism evidence="2 3">
    <name type="scientific">Actinomadura gamaensis</name>
    <dbReference type="NCBI Taxonomy" id="1763541"/>
    <lineage>
        <taxon>Bacteria</taxon>
        <taxon>Bacillati</taxon>
        <taxon>Actinomycetota</taxon>
        <taxon>Actinomycetes</taxon>
        <taxon>Streptosporangiales</taxon>
        <taxon>Thermomonosporaceae</taxon>
        <taxon>Actinomadura</taxon>
    </lineage>
</organism>
<name>A0ABV9U8P7_9ACTN</name>
<accession>A0ABV9U8P7</accession>
<keyword evidence="3" id="KW-1185">Reference proteome</keyword>
<evidence type="ECO:0000313" key="2">
    <source>
        <dbReference type="EMBL" id="MFC4912549.1"/>
    </source>
</evidence>
<protein>
    <submittedName>
        <fullName evidence="2">Uncharacterized protein</fullName>
    </submittedName>
</protein>
<dbReference type="Proteomes" id="UP001595872">
    <property type="component" value="Unassembled WGS sequence"/>
</dbReference>
<feature type="compositionally biased region" description="Basic and acidic residues" evidence="1">
    <location>
        <begin position="88"/>
        <end position="98"/>
    </location>
</feature>
<proteinExistence type="predicted"/>
<sequence length="98" mass="10874">MATPAERSAAARLAANVSWARTPIRAERTAQAHAASPTSYTYWLNKIQQEGEIAPQDQAAAAKNAHRVYMTQLSRRAAASRRSRKAARLAEREGNRER</sequence>
<dbReference type="EMBL" id="JBHSIT010000012">
    <property type="protein sequence ID" value="MFC4912549.1"/>
    <property type="molecule type" value="Genomic_DNA"/>
</dbReference>
<gene>
    <name evidence="2" type="ORF">ACFPCY_34980</name>
</gene>
<feature type="compositionally biased region" description="Basic residues" evidence="1">
    <location>
        <begin position="78"/>
        <end position="87"/>
    </location>
</feature>
<comment type="caution">
    <text evidence="2">The sequence shown here is derived from an EMBL/GenBank/DDBJ whole genome shotgun (WGS) entry which is preliminary data.</text>
</comment>
<feature type="region of interest" description="Disordered" evidence="1">
    <location>
        <begin position="74"/>
        <end position="98"/>
    </location>
</feature>
<evidence type="ECO:0000313" key="3">
    <source>
        <dbReference type="Proteomes" id="UP001595872"/>
    </source>
</evidence>
<evidence type="ECO:0000256" key="1">
    <source>
        <dbReference type="SAM" id="MobiDB-lite"/>
    </source>
</evidence>